<dbReference type="Proteomes" id="UP000091956">
    <property type="component" value="Unassembled WGS sequence"/>
</dbReference>
<dbReference type="GeneID" id="28843613"/>
<dbReference type="RefSeq" id="XP_018125476.1">
    <property type="nucleotide sequence ID" value="XM_018279630.2"/>
</dbReference>
<keyword evidence="1" id="KW-0472">Membrane</keyword>
<organism evidence="2 3">
    <name type="scientific">Pseudogymnoascus verrucosus</name>
    <dbReference type="NCBI Taxonomy" id="342668"/>
    <lineage>
        <taxon>Eukaryota</taxon>
        <taxon>Fungi</taxon>
        <taxon>Dikarya</taxon>
        <taxon>Ascomycota</taxon>
        <taxon>Pezizomycotina</taxon>
        <taxon>Leotiomycetes</taxon>
        <taxon>Thelebolales</taxon>
        <taxon>Thelebolaceae</taxon>
        <taxon>Pseudogymnoascus</taxon>
    </lineage>
</organism>
<dbReference type="PANTHER" id="PTHR37540:SF5">
    <property type="entry name" value="TRANSCRIPTION FACTOR DOMAIN-CONTAINING PROTEIN"/>
    <property type="match status" value="1"/>
</dbReference>
<keyword evidence="1" id="KW-0812">Transmembrane</keyword>
<gene>
    <name evidence="2" type="ORF">VE01_10227</name>
</gene>
<keyword evidence="3" id="KW-1185">Reference proteome</keyword>
<dbReference type="AlphaFoldDB" id="A0A1B8G7D4"/>
<keyword evidence="1" id="KW-1133">Transmembrane helix</keyword>
<dbReference type="EMBL" id="KV460281">
    <property type="protein sequence ID" value="OBT91743.1"/>
    <property type="molecule type" value="Genomic_DNA"/>
</dbReference>
<proteinExistence type="predicted"/>
<feature type="transmembrane region" description="Helical" evidence="1">
    <location>
        <begin position="219"/>
        <end position="241"/>
    </location>
</feature>
<evidence type="ECO:0000313" key="3">
    <source>
        <dbReference type="Proteomes" id="UP000091956"/>
    </source>
</evidence>
<name>A0A1B8G7D4_9PEZI</name>
<sequence length="287" mass="32089">MAAVLGLLTQAVFDKDYEAARIHMAGMRRMISLGGGLDATWLNPVVRDTIFWADFCCACSFGSRLQFTLLRSQAVLNTLPLNIYPGTEMALMGHGFADLLHTSIIFDEFISIICELRFLIVSLGLAQSNDKLNLMPSQFKEKCLAIEGKLSAPVTITTTTINHCQILSCCHISCLIFIRTVLLGESHVMSTTLTTFGASLRAALEETDLTYSWSMLSKLLLWVLFMGSTATIGGPLCPWYMDHFMRTAASLQLQNQDQCRDCLRKFLWLESVSQTQLQCCFEILDRL</sequence>
<evidence type="ECO:0000256" key="1">
    <source>
        <dbReference type="SAM" id="Phobius"/>
    </source>
</evidence>
<reference evidence="2 3" key="1">
    <citation type="submission" date="2016-03" db="EMBL/GenBank/DDBJ databases">
        <title>Comparative genomics of Pseudogymnoascus destructans, the fungus causing white-nose syndrome of bats.</title>
        <authorList>
            <person name="Palmer J.M."/>
            <person name="Drees K.P."/>
            <person name="Foster J.T."/>
            <person name="Lindner D.L."/>
        </authorList>
    </citation>
    <scope>NUCLEOTIDE SEQUENCE [LARGE SCALE GENOMIC DNA]</scope>
    <source>
        <strain evidence="2 3">UAMH 10579</strain>
    </source>
</reference>
<reference evidence="3" key="2">
    <citation type="journal article" date="2018" name="Nat. Commun.">
        <title>Extreme sensitivity to ultraviolet light in the fungal pathogen causing white-nose syndrome of bats.</title>
        <authorList>
            <person name="Palmer J.M."/>
            <person name="Drees K.P."/>
            <person name="Foster J.T."/>
            <person name="Lindner D.L."/>
        </authorList>
    </citation>
    <scope>NUCLEOTIDE SEQUENCE [LARGE SCALE GENOMIC DNA]</scope>
    <source>
        <strain evidence="3">UAMH 10579</strain>
    </source>
</reference>
<evidence type="ECO:0000313" key="2">
    <source>
        <dbReference type="EMBL" id="OBT91743.1"/>
    </source>
</evidence>
<dbReference type="PANTHER" id="PTHR37540">
    <property type="entry name" value="TRANSCRIPTION FACTOR (ACR-2), PUTATIVE-RELATED-RELATED"/>
    <property type="match status" value="1"/>
</dbReference>
<evidence type="ECO:0008006" key="4">
    <source>
        <dbReference type="Google" id="ProtNLM"/>
    </source>
</evidence>
<accession>A0A1B8G7D4</accession>
<protein>
    <recommendedName>
        <fullName evidence="4">Transcription factor domain-containing protein</fullName>
    </recommendedName>
</protein>